<accession>A0A381SBU2</accession>
<gene>
    <name evidence="1" type="ORF">METZ01_LOCUS54340</name>
</gene>
<sequence>MSIKPTQAIALDTRNERLRGTNAASSMGLVAMTTALNYEQGRED</sequence>
<reference evidence="1" key="1">
    <citation type="submission" date="2018-05" db="EMBL/GenBank/DDBJ databases">
        <authorList>
            <person name="Lanie J.A."/>
            <person name="Ng W.-L."/>
            <person name="Kazmierczak K.M."/>
            <person name="Andrzejewski T.M."/>
            <person name="Davidsen T.M."/>
            <person name="Wayne K.J."/>
            <person name="Tettelin H."/>
            <person name="Glass J.I."/>
            <person name="Rusch D."/>
            <person name="Podicherti R."/>
            <person name="Tsui H.-C.T."/>
            <person name="Winkler M.E."/>
        </authorList>
    </citation>
    <scope>NUCLEOTIDE SEQUENCE</scope>
</reference>
<proteinExistence type="predicted"/>
<evidence type="ECO:0000313" key="1">
    <source>
        <dbReference type="EMBL" id="SVA01486.1"/>
    </source>
</evidence>
<dbReference type="EMBL" id="UINC01002908">
    <property type="protein sequence ID" value="SVA01486.1"/>
    <property type="molecule type" value="Genomic_DNA"/>
</dbReference>
<dbReference type="AlphaFoldDB" id="A0A381SBU2"/>
<organism evidence="1">
    <name type="scientific">marine metagenome</name>
    <dbReference type="NCBI Taxonomy" id="408172"/>
    <lineage>
        <taxon>unclassified sequences</taxon>
        <taxon>metagenomes</taxon>
        <taxon>ecological metagenomes</taxon>
    </lineage>
</organism>
<protein>
    <submittedName>
        <fullName evidence="1">Uncharacterized protein</fullName>
    </submittedName>
</protein>
<name>A0A381SBU2_9ZZZZ</name>